<dbReference type="EMBL" id="UZAF01018895">
    <property type="protein sequence ID" value="VDO55843.1"/>
    <property type="molecule type" value="Genomic_DNA"/>
</dbReference>
<dbReference type="AlphaFoldDB" id="A0A0N4WUB9"/>
<protein>
    <submittedName>
        <fullName evidence="4">Bacteriocin immunity protein</fullName>
    </submittedName>
</protein>
<feature type="region of interest" description="Disordered" evidence="1">
    <location>
        <begin position="44"/>
        <end position="95"/>
    </location>
</feature>
<evidence type="ECO:0000313" key="2">
    <source>
        <dbReference type="EMBL" id="VDO55843.1"/>
    </source>
</evidence>
<evidence type="ECO:0000313" key="3">
    <source>
        <dbReference type="Proteomes" id="UP000268014"/>
    </source>
</evidence>
<dbReference type="WBParaSite" id="HPLM_0001523701-mRNA-1">
    <property type="protein sequence ID" value="HPLM_0001523701-mRNA-1"/>
    <property type="gene ID" value="HPLM_0001523701"/>
</dbReference>
<organism evidence="4">
    <name type="scientific">Haemonchus placei</name>
    <name type="common">Barber's pole worm</name>
    <dbReference type="NCBI Taxonomy" id="6290"/>
    <lineage>
        <taxon>Eukaryota</taxon>
        <taxon>Metazoa</taxon>
        <taxon>Ecdysozoa</taxon>
        <taxon>Nematoda</taxon>
        <taxon>Chromadorea</taxon>
        <taxon>Rhabditida</taxon>
        <taxon>Rhabditina</taxon>
        <taxon>Rhabditomorpha</taxon>
        <taxon>Strongyloidea</taxon>
        <taxon>Trichostrongylidae</taxon>
        <taxon>Haemonchus</taxon>
    </lineage>
</organism>
<proteinExistence type="predicted"/>
<reference evidence="4" key="1">
    <citation type="submission" date="2017-02" db="UniProtKB">
        <authorList>
            <consortium name="WormBaseParasite"/>
        </authorList>
    </citation>
    <scope>IDENTIFICATION</scope>
</reference>
<dbReference type="STRING" id="6290.A0A0N4WUB9"/>
<reference evidence="2 3" key="2">
    <citation type="submission" date="2018-11" db="EMBL/GenBank/DDBJ databases">
        <authorList>
            <consortium name="Pathogen Informatics"/>
        </authorList>
    </citation>
    <scope>NUCLEOTIDE SEQUENCE [LARGE SCALE GENOMIC DNA]</scope>
    <source>
        <strain evidence="2 3">MHpl1</strain>
    </source>
</reference>
<dbReference type="OrthoDB" id="5872739at2759"/>
<evidence type="ECO:0000256" key="1">
    <source>
        <dbReference type="SAM" id="MobiDB-lite"/>
    </source>
</evidence>
<sequence>MSSLNELAILYEQLSHRIAGMCWAVREDAPVDPVYLALKQATGKYGGRRGSSVNNLDSTTPSPGNLSQVSLQDQKGEELKGEFSNGLATPRDTLS</sequence>
<gene>
    <name evidence="2" type="ORF">HPLM_LOCUS15229</name>
</gene>
<feature type="compositionally biased region" description="Polar residues" evidence="1">
    <location>
        <begin position="51"/>
        <end position="73"/>
    </location>
</feature>
<dbReference type="Proteomes" id="UP000268014">
    <property type="component" value="Unassembled WGS sequence"/>
</dbReference>
<evidence type="ECO:0000313" key="4">
    <source>
        <dbReference type="WBParaSite" id="HPLM_0001523701-mRNA-1"/>
    </source>
</evidence>
<name>A0A0N4WUB9_HAEPC</name>
<keyword evidence="3" id="KW-1185">Reference proteome</keyword>
<accession>A0A0N4WUB9</accession>